<keyword evidence="1" id="KW-0472">Membrane</keyword>
<feature type="transmembrane region" description="Helical" evidence="1">
    <location>
        <begin position="42"/>
        <end position="63"/>
    </location>
</feature>
<dbReference type="AlphaFoldDB" id="A0A1G6K1I9"/>
<name>A0A1G6K1I9_9MICO</name>
<proteinExistence type="predicted"/>
<keyword evidence="3" id="KW-1185">Reference proteome</keyword>
<accession>A0A1G6K1I9</accession>
<evidence type="ECO:0008006" key="4">
    <source>
        <dbReference type="Google" id="ProtNLM"/>
    </source>
</evidence>
<reference evidence="2 3" key="1">
    <citation type="submission" date="2016-09" db="EMBL/GenBank/DDBJ databases">
        <authorList>
            <person name="Capua I."/>
            <person name="De Benedictis P."/>
            <person name="Joannis T."/>
            <person name="Lombin L.H."/>
            <person name="Cattoli G."/>
        </authorList>
    </citation>
    <scope>NUCLEOTIDE SEQUENCE [LARGE SCALE GENOMIC DNA]</scope>
    <source>
        <strain evidence="2 3">ISLP-3</strain>
    </source>
</reference>
<feature type="transmembrane region" description="Helical" evidence="1">
    <location>
        <begin position="12"/>
        <end position="30"/>
    </location>
</feature>
<feature type="transmembrane region" description="Helical" evidence="1">
    <location>
        <begin position="111"/>
        <end position="128"/>
    </location>
</feature>
<keyword evidence="1" id="KW-1133">Transmembrane helix</keyword>
<keyword evidence="1" id="KW-0812">Transmembrane</keyword>
<protein>
    <recommendedName>
        <fullName evidence="4">Integral membrane protein</fullName>
    </recommendedName>
</protein>
<organism evidence="2 3">
    <name type="scientific">Sanguibacter gelidistatuariae</name>
    <dbReference type="NCBI Taxonomy" id="1814289"/>
    <lineage>
        <taxon>Bacteria</taxon>
        <taxon>Bacillati</taxon>
        <taxon>Actinomycetota</taxon>
        <taxon>Actinomycetes</taxon>
        <taxon>Micrococcales</taxon>
        <taxon>Sanguibacteraceae</taxon>
        <taxon>Sanguibacter</taxon>
    </lineage>
</organism>
<dbReference type="EMBL" id="FMYH01000002">
    <property type="protein sequence ID" value="SDC24741.1"/>
    <property type="molecule type" value="Genomic_DNA"/>
</dbReference>
<evidence type="ECO:0000256" key="1">
    <source>
        <dbReference type="SAM" id="Phobius"/>
    </source>
</evidence>
<feature type="transmembrane region" description="Helical" evidence="1">
    <location>
        <begin position="140"/>
        <end position="161"/>
    </location>
</feature>
<sequence>MTQTPLVQQAHHLAGAIYGTILATSVVAAAGHDPETIDRAALLVFGTSVIFWLAHVYSLGLAARMVLRRPIRRDELISLARAEWPMLQSSWPILLALMLGVVGVIDRATAVVVALVVGIVALFAYGLVIGRQEDMGWPRALLNAMIAGMFGLAILALKVFAH</sequence>
<dbReference type="OrthoDB" id="4827793at2"/>
<dbReference type="Proteomes" id="UP000199039">
    <property type="component" value="Unassembled WGS sequence"/>
</dbReference>
<dbReference type="STRING" id="1814289.SAMN05216410_1472"/>
<evidence type="ECO:0000313" key="2">
    <source>
        <dbReference type="EMBL" id="SDC24741.1"/>
    </source>
</evidence>
<gene>
    <name evidence="2" type="ORF">SAMN05216410_1472</name>
</gene>
<dbReference type="RefSeq" id="WP_093182028.1">
    <property type="nucleotide sequence ID" value="NZ_FMYH01000002.1"/>
</dbReference>
<evidence type="ECO:0000313" key="3">
    <source>
        <dbReference type="Proteomes" id="UP000199039"/>
    </source>
</evidence>